<evidence type="ECO:0000256" key="6">
    <source>
        <dbReference type="SAM" id="Phobius"/>
    </source>
</evidence>
<dbReference type="Proteomes" id="UP000237438">
    <property type="component" value="Unassembled WGS sequence"/>
</dbReference>
<reference evidence="7 8" key="1">
    <citation type="submission" date="2017-10" db="EMBL/GenBank/DDBJ databases">
        <title>Development of genomic resources for the powdery mildew, Erysiphe pulchra.</title>
        <authorList>
            <person name="Wadl P.A."/>
            <person name="Mack B.M."/>
            <person name="Moore G."/>
            <person name="Beltz S.B."/>
        </authorList>
    </citation>
    <scope>NUCLEOTIDE SEQUENCE [LARGE SCALE GENOMIC DNA]</scope>
    <source>
        <strain evidence="7">Cflorida</strain>
    </source>
</reference>
<organism evidence="7 8">
    <name type="scientific">Erysiphe pulchra</name>
    <dbReference type="NCBI Taxonomy" id="225359"/>
    <lineage>
        <taxon>Eukaryota</taxon>
        <taxon>Fungi</taxon>
        <taxon>Dikarya</taxon>
        <taxon>Ascomycota</taxon>
        <taxon>Pezizomycotina</taxon>
        <taxon>Leotiomycetes</taxon>
        <taxon>Erysiphales</taxon>
        <taxon>Erysiphaceae</taxon>
        <taxon>Erysiphe</taxon>
    </lineage>
</organism>
<comment type="similarity">
    <text evidence="2">Belongs to the membrane-bound acyltransferase family.</text>
</comment>
<dbReference type="GO" id="GO:0008374">
    <property type="term" value="F:O-acyltransferase activity"/>
    <property type="evidence" value="ECO:0007669"/>
    <property type="project" value="TreeGrafter"/>
</dbReference>
<comment type="subcellular location">
    <subcellularLocation>
        <location evidence="1">Membrane</location>
        <topology evidence="1">Multi-pass membrane protein</topology>
    </subcellularLocation>
</comment>
<gene>
    <name evidence="7" type="ORF">EPUL_001934</name>
</gene>
<dbReference type="PANTHER" id="PTHR13285:SF18">
    <property type="entry name" value="PROTEIN-CYSTEINE N-PALMITOYLTRANSFERASE RASP"/>
    <property type="match status" value="1"/>
</dbReference>
<protein>
    <submittedName>
        <fullName evidence="7">Uncharacterized protein</fullName>
    </submittedName>
</protein>
<comment type="caution">
    <text evidence="7">The sequence shown here is derived from an EMBL/GenBank/DDBJ whole genome shotgun (WGS) entry which is preliminary data.</text>
</comment>
<dbReference type="AlphaFoldDB" id="A0A2S4PV00"/>
<proteinExistence type="inferred from homology"/>
<dbReference type="InterPro" id="IPR051085">
    <property type="entry name" value="MB_O-acyltransferase"/>
</dbReference>
<evidence type="ECO:0000313" key="8">
    <source>
        <dbReference type="Proteomes" id="UP000237438"/>
    </source>
</evidence>
<dbReference type="Pfam" id="PF03062">
    <property type="entry name" value="MBOAT"/>
    <property type="match status" value="1"/>
</dbReference>
<dbReference type="GO" id="GO:0006506">
    <property type="term" value="P:GPI anchor biosynthetic process"/>
    <property type="evidence" value="ECO:0007669"/>
    <property type="project" value="TreeGrafter"/>
</dbReference>
<keyword evidence="3 6" id="KW-0812">Transmembrane</keyword>
<sequence>MSLLSYIRSLYLLDTLDTRFTNSSSTPYKTVIEARKHASGPEKDHSIHGEGVRTDFSGRPIAQPSKWKTKEFYLYYVVFIVIVPYMFWVAFDVSRPSDPNYHKFEHLLSPGWVPGRKIDKSDAQYSTFRDNLPYLGILILVHPLLRKIYNSLRPIRGTQKLNSIGKTHNVSDIDGDARLEQRASFDFGFALFYLICLHGFSIAKIIFILYINYKAATRLPRRLVPAITWILNISILFANELCNGYKYARIVDFFLPVSGELPTSNWGDWMDGYGGLMSRWEILFNITVLRLISFNMDYYWSLGYKGENLIEKKQLDARNLSERDRITISANPSDYNFRNYLAYSLYAPLYLAGPIITFNDYISQLKHVPASIETTRTIKYGFRFLLCLLATELFLHFNYCVAISKGNPNWFDYTAAQLSLLSYFNLHVLWLKLLLPCDYFAFGAW</sequence>
<feature type="transmembrane region" description="Helical" evidence="6">
    <location>
        <begin position="380"/>
        <end position="404"/>
    </location>
</feature>
<dbReference type="InterPro" id="IPR004299">
    <property type="entry name" value="MBOAT_fam"/>
</dbReference>
<evidence type="ECO:0000313" key="7">
    <source>
        <dbReference type="EMBL" id="POS85866.1"/>
    </source>
</evidence>
<evidence type="ECO:0000256" key="2">
    <source>
        <dbReference type="ARBA" id="ARBA00010323"/>
    </source>
</evidence>
<evidence type="ECO:0000256" key="5">
    <source>
        <dbReference type="ARBA" id="ARBA00023136"/>
    </source>
</evidence>
<name>A0A2S4PV00_9PEZI</name>
<keyword evidence="4 6" id="KW-1133">Transmembrane helix</keyword>
<dbReference type="STRING" id="225359.A0A2S4PV00"/>
<keyword evidence="5 6" id="KW-0472">Membrane</keyword>
<evidence type="ECO:0000256" key="1">
    <source>
        <dbReference type="ARBA" id="ARBA00004141"/>
    </source>
</evidence>
<accession>A0A2S4PV00</accession>
<keyword evidence="8" id="KW-1185">Reference proteome</keyword>
<evidence type="ECO:0000256" key="4">
    <source>
        <dbReference type="ARBA" id="ARBA00022989"/>
    </source>
</evidence>
<dbReference type="PANTHER" id="PTHR13285">
    <property type="entry name" value="ACYLTRANSFERASE"/>
    <property type="match status" value="1"/>
</dbReference>
<feature type="transmembrane region" description="Helical" evidence="6">
    <location>
        <begin position="424"/>
        <end position="442"/>
    </location>
</feature>
<dbReference type="OrthoDB" id="420606at2759"/>
<dbReference type="EMBL" id="PEDP01000474">
    <property type="protein sequence ID" value="POS85866.1"/>
    <property type="molecule type" value="Genomic_DNA"/>
</dbReference>
<feature type="transmembrane region" description="Helical" evidence="6">
    <location>
        <begin position="187"/>
        <end position="211"/>
    </location>
</feature>
<feature type="transmembrane region" description="Helical" evidence="6">
    <location>
        <begin position="73"/>
        <end position="91"/>
    </location>
</feature>
<dbReference type="GO" id="GO:0005783">
    <property type="term" value="C:endoplasmic reticulum"/>
    <property type="evidence" value="ECO:0007669"/>
    <property type="project" value="TreeGrafter"/>
</dbReference>
<dbReference type="GO" id="GO:0016020">
    <property type="term" value="C:membrane"/>
    <property type="evidence" value="ECO:0007669"/>
    <property type="project" value="UniProtKB-SubCell"/>
</dbReference>
<evidence type="ECO:0000256" key="3">
    <source>
        <dbReference type="ARBA" id="ARBA00022692"/>
    </source>
</evidence>